<dbReference type="PANTHER" id="PTHR15503:SF22">
    <property type="entry name" value="TRANSPOSON TY3-I GAG POLYPROTEIN"/>
    <property type="match status" value="1"/>
</dbReference>
<evidence type="ECO:0000259" key="2">
    <source>
        <dbReference type="Pfam" id="PF03732"/>
    </source>
</evidence>
<feature type="compositionally biased region" description="Basic and acidic residues" evidence="1">
    <location>
        <begin position="269"/>
        <end position="281"/>
    </location>
</feature>
<name>A0A6A4DA90_9STRA</name>
<dbReference type="Pfam" id="PF03732">
    <property type="entry name" value="Retrotrans_gag"/>
    <property type="match status" value="1"/>
</dbReference>
<organism evidence="3 4">
    <name type="scientific">Phytophthora rubi</name>
    <dbReference type="NCBI Taxonomy" id="129364"/>
    <lineage>
        <taxon>Eukaryota</taxon>
        <taxon>Sar</taxon>
        <taxon>Stramenopiles</taxon>
        <taxon>Oomycota</taxon>
        <taxon>Peronosporomycetes</taxon>
        <taxon>Peronosporales</taxon>
        <taxon>Peronosporaceae</taxon>
        <taxon>Phytophthora</taxon>
    </lineage>
</organism>
<protein>
    <recommendedName>
        <fullName evidence="2">Retrotransposon gag domain-containing protein</fullName>
    </recommendedName>
</protein>
<dbReference type="CDD" id="cd00303">
    <property type="entry name" value="retropepsin_like"/>
    <property type="match status" value="1"/>
</dbReference>
<proteinExistence type="predicted"/>
<dbReference type="InterPro" id="IPR032567">
    <property type="entry name" value="RTL1-rel"/>
</dbReference>
<feature type="region of interest" description="Disordered" evidence="1">
    <location>
        <begin position="544"/>
        <end position="679"/>
    </location>
</feature>
<dbReference type="Proteomes" id="UP000434957">
    <property type="component" value="Unassembled WGS sequence"/>
</dbReference>
<evidence type="ECO:0000313" key="4">
    <source>
        <dbReference type="Proteomes" id="UP000434957"/>
    </source>
</evidence>
<evidence type="ECO:0000256" key="1">
    <source>
        <dbReference type="SAM" id="MobiDB-lite"/>
    </source>
</evidence>
<dbReference type="InterPro" id="IPR005162">
    <property type="entry name" value="Retrotrans_gag_dom"/>
</dbReference>
<dbReference type="Pfam" id="PF08284">
    <property type="entry name" value="RVP_2"/>
    <property type="match status" value="1"/>
</dbReference>
<dbReference type="EMBL" id="QXFT01002213">
    <property type="protein sequence ID" value="KAE9301926.1"/>
    <property type="molecule type" value="Genomic_DNA"/>
</dbReference>
<comment type="caution">
    <text evidence="3">The sequence shown here is derived from an EMBL/GenBank/DDBJ whole genome shotgun (WGS) entry which is preliminary data.</text>
</comment>
<gene>
    <name evidence="3" type="ORF">PR003_g22408</name>
</gene>
<feature type="region of interest" description="Disordered" evidence="1">
    <location>
        <begin position="252"/>
        <end position="281"/>
    </location>
</feature>
<dbReference type="InterPro" id="IPR021109">
    <property type="entry name" value="Peptidase_aspartic_dom_sf"/>
</dbReference>
<reference evidence="3 4" key="1">
    <citation type="submission" date="2018-08" db="EMBL/GenBank/DDBJ databases">
        <title>Genomic investigation of the strawberry pathogen Phytophthora fragariae indicates pathogenicity is determined by transcriptional variation in three key races.</title>
        <authorList>
            <person name="Adams T.M."/>
            <person name="Armitage A.D."/>
            <person name="Sobczyk M.K."/>
            <person name="Bates H.J."/>
            <person name="Dunwell J.M."/>
            <person name="Nellist C.F."/>
            <person name="Harrison R.J."/>
        </authorList>
    </citation>
    <scope>NUCLEOTIDE SEQUENCE [LARGE SCALE GENOMIC DNA]</scope>
    <source>
        <strain evidence="3 4">SCRP333</strain>
    </source>
</reference>
<keyword evidence="4" id="KW-1185">Reference proteome</keyword>
<evidence type="ECO:0000313" key="3">
    <source>
        <dbReference type="EMBL" id="KAE9301926.1"/>
    </source>
</evidence>
<dbReference type="PANTHER" id="PTHR15503">
    <property type="entry name" value="LDOC1 RELATED"/>
    <property type="match status" value="1"/>
</dbReference>
<dbReference type="Gene3D" id="2.40.70.10">
    <property type="entry name" value="Acid Proteases"/>
    <property type="match status" value="1"/>
</dbReference>
<feature type="domain" description="Retrotransposon gag" evidence="2">
    <location>
        <begin position="123"/>
        <end position="218"/>
    </location>
</feature>
<dbReference type="AlphaFoldDB" id="A0A6A4DA90"/>
<feature type="region of interest" description="Disordered" evidence="1">
    <location>
        <begin position="303"/>
        <end position="333"/>
    </location>
</feature>
<sequence>MEQTAFANLSPGQQEALKKMMSLLGPEGVAHLASQGPDAINARLEAFSSYENALLEHIQQRMSAVAPSRASTELQGGSRPKPLILSVKMFEGREEENLLLWIREVQMAMGSALLQTEHQRVAFATSKLSGRAREWALTSGPSVSGAFPTWDELKRQLSRVFSPPNHAYRVRSKFLATRQGKKELVDYVQELRTLIAGMFADPLPEAITVTVFMDGLRTGVARTEVFRNRPTSFEEAVAVVLNAEHNFKSARLGWSAPPASSSSGPEPMDLSHAEDEEAELRAAEARRGIRRCFTCGSTNHLRPGCPLRKQRQAQSSGNTASNRPYDGRQHSLAPKRAVLSNTDRKCKPGLLVVHATVKGFEKPWTILIDSGASGNYVRRSTVDGSQQYDVALQERSRDVVTVRLATGTRVTVPKVPLDLGVKFLDFDSTERCLVLDLDSRYDLILGMAWLERHEPWIDWRSKTLGATHFSPGGALVSHEPTSARTQKRYWREHWTESVSVLDVGVSEMMNTTDVGAVLPEVGSTSHTSAGPERCSLDVCGAARTPLNTGRVTPGGGSSRHSELGSDRASGMARTPSDLGRLSPGDFSSRPIGRTPDAASKVERTSPCVSWSEDGRVGDSPLVPSPTADGASAPGRGDGDIAMSSSSTRSRARRRRMMRRRASAASSTPDEVSSVLSGDAPRDCSEQLYTLVNGMTGDIDGDISLDPLPSLDALLELEAMSVADFGEALKAGDLAEVVMIRPEDELNSSSLLDEAVLEDTKQALNARSGSAILKDPSDPLYPLVVEFGTSSPKTHPWVFLQTEEFVTRLTWFQGPNTV</sequence>
<feature type="compositionally biased region" description="Basic residues" evidence="1">
    <location>
        <begin position="649"/>
        <end position="661"/>
    </location>
</feature>
<feature type="compositionally biased region" description="Polar residues" evidence="1">
    <location>
        <begin position="312"/>
        <end position="322"/>
    </location>
</feature>
<accession>A0A6A4DA90</accession>